<feature type="domain" description="Copper amine oxidase-like N-terminal" evidence="2">
    <location>
        <begin position="33"/>
        <end position="137"/>
    </location>
</feature>
<dbReference type="AlphaFoldDB" id="A0A6L8V4S8"/>
<dbReference type="EMBL" id="WTUZ01000022">
    <property type="protein sequence ID" value="MZQ85408.1"/>
    <property type="molecule type" value="Genomic_DNA"/>
</dbReference>
<proteinExistence type="predicted"/>
<dbReference type="Proteomes" id="UP000481087">
    <property type="component" value="Unassembled WGS sequence"/>
</dbReference>
<evidence type="ECO:0000313" key="4">
    <source>
        <dbReference type="Proteomes" id="UP000481087"/>
    </source>
</evidence>
<feature type="chain" id="PRO_5026677409" description="Copper amine oxidase-like N-terminal domain-containing protein" evidence="1">
    <location>
        <begin position="24"/>
        <end position="259"/>
    </location>
</feature>
<gene>
    <name evidence="3" type="ORF">GQF01_25140</name>
</gene>
<accession>A0A6L8V4S8</accession>
<evidence type="ECO:0000256" key="1">
    <source>
        <dbReference type="SAM" id="SignalP"/>
    </source>
</evidence>
<organism evidence="3 4">
    <name type="scientific">Paenibacillus silvestris</name>
    <dbReference type="NCBI Taxonomy" id="2606219"/>
    <lineage>
        <taxon>Bacteria</taxon>
        <taxon>Bacillati</taxon>
        <taxon>Bacillota</taxon>
        <taxon>Bacilli</taxon>
        <taxon>Bacillales</taxon>
        <taxon>Paenibacillaceae</taxon>
        <taxon>Paenibacillus</taxon>
    </lineage>
</organism>
<evidence type="ECO:0000259" key="2">
    <source>
        <dbReference type="Pfam" id="PF07833"/>
    </source>
</evidence>
<dbReference type="Gene3D" id="3.30.457.10">
    <property type="entry name" value="Copper amine oxidase-like, N-terminal domain"/>
    <property type="match status" value="1"/>
</dbReference>
<dbReference type="SUPFAM" id="SSF55383">
    <property type="entry name" value="Copper amine oxidase, domain N"/>
    <property type="match status" value="1"/>
</dbReference>
<dbReference type="Pfam" id="PF07833">
    <property type="entry name" value="Cu_amine_oxidN1"/>
    <property type="match status" value="1"/>
</dbReference>
<feature type="signal peptide" evidence="1">
    <location>
        <begin position="1"/>
        <end position="23"/>
    </location>
</feature>
<protein>
    <recommendedName>
        <fullName evidence="2">Copper amine oxidase-like N-terminal domain-containing protein</fullName>
    </recommendedName>
</protein>
<keyword evidence="4" id="KW-1185">Reference proteome</keyword>
<name>A0A6L8V4S8_9BACL</name>
<keyword evidence="1" id="KW-0732">Signal</keyword>
<dbReference type="RefSeq" id="WP_161409616.1">
    <property type="nucleotide sequence ID" value="NZ_WTUZ01000022.1"/>
</dbReference>
<evidence type="ECO:0000313" key="3">
    <source>
        <dbReference type="EMBL" id="MZQ85408.1"/>
    </source>
</evidence>
<comment type="caution">
    <text evidence="3">The sequence shown here is derived from an EMBL/GenBank/DDBJ whole genome shotgun (WGS) entry which is preliminary data.</text>
</comment>
<dbReference type="InterPro" id="IPR036582">
    <property type="entry name" value="Mao_N_sf"/>
</dbReference>
<reference evidence="3 4" key="1">
    <citation type="submission" date="2019-12" db="EMBL/GenBank/DDBJ databases">
        <title>Paenibacillus sp. nov. sp. isolated from soil.</title>
        <authorList>
            <person name="Kim J."/>
            <person name="Jeong S.E."/>
            <person name="Jung H.S."/>
            <person name="Jeon C.O."/>
        </authorList>
    </citation>
    <scope>NUCLEOTIDE SEQUENCE [LARGE SCALE GENOMIC DNA]</scope>
    <source>
        <strain evidence="3 4">5J-6</strain>
    </source>
</reference>
<sequence>MSKLKKIMILIFLLTVGQGTAMAEENSITVFYNSEQLNFEQPPYISNGNTLVPMRSIFEKLDYQVSWDEKDQSVRATKGESVIFLKIGSFLGSANNIENLIESPQLRNGTTFVPLRFISLASGMQVDWDEDSQQIHIHPFENDTTESKLHRLLDTYATSYSMTEFALALTKDAYGIKNDGYEDEMIKINPNNQEAEITFRAKFSLSKVRVVRKSDLSEASPPTSLEYVLEITQKCMCVDGQWYISDNLANRQYRVISDV</sequence>
<dbReference type="InterPro" id="IPR012854">
    <property type="entry name" value="Cu_amine_oxidase-like_N"/>
</dbReference>